<dbReference type="InterPro" id="IPR011032">
    <property type="entry name" value="GroES-like_sf"/>
</dbReference>
<feature type="transmembrane region" description="Helical" evidence="1">
    <location>
        <begin position="277"/>
        <end position="294"/>
    </location>
</feature>
<dbReference type="InterPro" id="IPR020843">
    <property type="entry name" value="ER"/>
</dbReference>
<organism evidence="3 4">
    <name type="scientific">Apiospora kogelbergensis</name>
    <dbReference type="NCBI Taxonomy" id="1337665"/>
    <lineage>
        <taxon>Eukaryota</taxon>
        <taxon>Fungi</taxon>
        <taxon>Dikarya</taxon>
        <taxon>Ascomycota</taxon>
        <taxon>Pezizomycotina</taxon>
        <taxon>Sordariomycetes</taxon>
        <taxon>Xylariomycetidae</taxon>
        <taxon>Amphisphaeriales</taxon>
        <taxon>Apiosporaceae</taxon>
        <taxon>Apiospora</taxon>
    </lineage>
</organism>
<sequence length="365" mass="39307">MRALGARMYTDMSGLEILEVPVPEIKDPDQMLIKMHVATFATGDAIVITGQAKLMMSKKPKFPLRVGITGSGTVVKVGQAVTAFKPGDAVYGMAFGRPMSFIPHPGYASEYAIGHEDLFLPKPAALSFEAAAAAFASTLTAYQSVELGLRLLREQGAPAGLEGKTVFVPGALSATGNVGVQLLKHVYGASRVIATASTAKMPLVRDRLPSGTVDELVDYQKHPRLADVVAPGSVDFAYGTQWTLDYLSVMEKRRGVVVNIAALFPAQLFREIMGDVVPFWLLWIASLAQLYYRWRLRGTNIKMGVVSGNAGAREDVERVGEILATGKIQPVYTVVDMKDIEAVREATDKVQKIKGGIGALVIKIA</sequence>
<comment type="caution">
    <text evidence="3">The sequence shown here is derived from an EMBL/GenBank/DDBJ whole genome shotgun (WGS) entry which is preliminary data.</text>
</comment>
<keyword evidence="1" id="KW-1133">Transmembrane helix</keyword>
<gene>
    <name evidence="3" type="ORF">PG999_000724</name>
</gene>
<dbReference type="AlphaFoldDB" id="A0AAW0RCE0"/>
<feature type="domain" description="Enoyl reductase (ER)" evidence="2">
    <location>
        <begin position="10"/>
        <end position="258"/>
    </location>
</feature>
<dbReference type="GO" id="GO:0016491">
    <property type="term" value="F:oxidoreductase activity"/>
    <property type="evidence" value="ECO:0007669"/>
    <property type="project" value="InterPro"/>
</dbReference>
<dbReference type="SMART" id="SM00829">
    <property type="entry name" value="PKS_ER"/>
    <property type="match status" value="1"/>
</dbReference>
<dbReference type="EMBL" id="JAQQWP010000001">
    <property type="protein sequence ID" value="KAK8132551.1"/>
    <property type="molecule type" value="Genomic_DNA"/>
</dbReference>
<dbReference type="Proteomes" id="UP001392437">
    <property type="component" value="Unassembled WGS sequence"/>
</dbReference>
<accession>A0AAW0RCE0</accession>
<dbReference type="Gene3D" id="3.90.180.10">
    <property type="entry name" value="Medium-chain alcohol dehydrogenases, catalytic domain"/>
    <property type="match status" value="1"/>
</dbReference>
<dbReference type="Gene3D" id="3.40.50.720">
    <property type="entry name" value="NAD(P)-binding Rossmann-like Domain"/>
    <property type="match status" value="1"/>
</dbReference>
<dbReference type="SUPFAM" id="SSF50129">
    <property type="entry name" value="GroES-like"/>
    <property type="match status" value="1"/>
</dbReference>
<keyword evidence="1" id="KW-0472">Membrane</keyword>
<proteinExistence type="predicted"/>
<dbReference type="InterPro" id="IPR050700">
    <property type="entry name" value="YIM1/Zinc_Alcohol_DH_Fams"/>
</dbReference>
<evidence type="ECO:0000256" key="1">
    <source>
        <dbReference type="SAM" id="Phobius"/>
    </source>
</evidence>
<protein>
    <recommendedName>
        <fullName evidence="2">Enoyl reductase (ER) domain-containing protein</fullName>
    </recommendedName>
</protein>
<dbReference type="PANTHER" id="PTHR11695:SF294">
    <property type="entry name" value="RETICULON-4-INTERACTING PROTEIN 1, MITOCHONDRIAL"/>
    <property type="match status" value="1"/>
</dbReference>
<dbReference type="InterPro" id="IPR013154">
    <property type="entry name" value="ADH-like_N"/>
</dbReference>
<evidence type="ECO:0000313" key="3">
    <source>
        <dbReference type="EMBL" id="KAK8132551.1"/>
    </source>
</evidence>
<evidence type="ECO:0000259" key="2">
    <source>
        <dbReference type="SMART" id="SM00829"/>
    </source>
</evidence>
<dbReference type="PANTHER" id="PTHR11695">
    <property type="entry name" value="ALCOHOL DEHYDROGENASE RELATED"/>
    <property type="match status" value="1"/>
</dbReference>
<dbReference type="SUPFAM" id="SSF51735">
    <property type="entry name" value="NAD(P)-binding Rossmann-fold domains"/>
    <property type="match status" value="1"/>
</dbReference>
<name>A0AAW0RCE0_9PEZI</name>
<dbReference type="InterPro" id="IPR036291">
    <property type="entry name" value="NAD(P)-bd_dom_sf"/>
</dbReference>
<keyword evidence="4" id="KW-1185">Reference proteome</keyword>
<evidence type="ECO:0000313" key="4">
    <source>
        <dbReference type="Proteomes" id="UP001392437"/>
    </source>
</evidence>
<reference evidence="3 4" key="1">
    <citation type="submission" date="2023-01" db="EMBL/GenBank/DDBJ databases">
        <title>Analysis of 21 Apiospora genomes using comparative genomics revels a genus with tremendous synthesis potential of carbohydrate active enzymes and secondary metabolites.</title>
        <authorList>
            <person name="Sorensen T."/>
        </authorList>
    </citation>
    <scope>NUCLEOTIDE SEQUENCE [LARGE SCALE GENOMIC DNA]</scope>
    <source>
        <strain evidence="3 4">CBS 117206</strain>
    </source>
</reference>
<dbReference type="Pfam" id="PF08240">
    <property type="entry name" value="ADH_N"/>
    <property type="match status" value="1"/>
</dbReference>
<keyword evidence="1" id="KW-0812">Transmembrane</keyword>